<keyword evidence="6" id="KW-0732">Signal</keyword>
<dbReference type="PROSITE" id="PS50106">
    <property type="entry name" value="PDZ"/>
    <property type="match status" value="1"/>
</dbReference>
<accession>A0A9D5LXW0</accession>
<dbReference type="InterPro" id="IPR036365">
    <property type="entry name" value="PGBD-like_sf"/>
</dbReference>
<dbReference type="SMART" id="SM00228">
    <property type="entry name" value="PDZ"/>
    <property type="match status" value="1"/>
</dbReference>
<name>A0A9D5LXW0_9FIRM</name>
<dbReference type="InterPro" id="IPR029045">
    <property type="entry name" value="ClpP/crotonase-like_dom_sf"/>
</dbReference>
<dbReference type="Gene3D" id="2.30.42.10">
    <property type="match status" value="1"/>
</dbReference>
<dbReference type="InterPro" id="IPR005151">
    <property type="entry name" value="Tail-specific_protease"/>
</dbReference>
<dbReference type="InterPro" id="IPR001478">
    <property type="entry name" value="PDZ"/>
</dbReference>
<proteinExistence type="inferred from homology"/>
<dbReference type="SUPFAM" id="SSF47090">
    <property type="entry name" value="PGBD-like"/>
    <property type="match status" value="1"/>
</dbReference>
<dbReference type="Pfam" id="PF17820">
    <property type="entry name" value="PDZ_6"/>
    <property type="match status" value="1"/>
</dbReference>
<dbReference type="GO" id="GO:0030288">
    <property type="term" value="C:outer membrane-bounded periplasmic space"/>
    <property type="evidence" value="ECO:0007669"/>
    <property type="project" value="TreeGrafter"/>
</dbReference>
<feature type="signal peptide" evidence="6">
    <location>
        <begin position="1"/>
        <end position="30"/>
    </location>
</feature>
<dbReference type="PANTHER" id="PTHR32060">
    <property type="entry name" value="TAIL-SPECIFIC PROTEASE"/>
    <property type="match status" value="1"/>
</dbReference>
<dbReference type="CDD" id="cd07560">
    <property type="entry name" value="Peptidase_S41_CPP"/>
    <property type="match status" value="1"/>
</dbReference>
<dbReference type="InterPro" id="IPR041489">
    <property type="entry name" value="PDZ_6"/>
</dbReference>
<dbReference type="InterPro" id="IPR004447">
    <property type="entry name" value="Peptidase_S41A"/>
</dbReference>
<dbReference type="NCBIfam" id="TIGR00225">
    <property type="entry name" value="prc"/>
    <property type="match status" value="1"/>
</dbReference>
<evidence type="ECO:0000313" key="8">
    <source>
        <dbReference type="EMBL" id="MBE5039948.1"/>
    </source>
</evidence>
<dbReference type="GO" id="GO:0008236">
    <property type="term" value="F:serine-type peptidase activity"/>
    <property type="evidence" value="ECO:0007669"/>
    <property type="project" value="UniProtKB-KW"/>
</dbReference>
<evidence type="ECO:0000256" key="6">
    <source>
        <dbReference type="SAM" id="SignalP"/>
    </source>
</evidence>
<feature type="chain" id="PRO_5039022741" evidence="6">
    <location>
        <begin position="31"/>
        <end position="510"/>
    </location>
</feature>
<sequence length="510" mass="55783">MKVGKMKFRRLAGFLCFVMVVLSFAVPAAAEEAAADTDVQATEAAADPEVLSAEDAQDLIQAVAMQLGIYARYEDISERSLYKTAVERLVEENPDLYHEVLKAMLESVDEHSEYYTAEEAEKLMQTVNGEVNGIGVSIDFTNPEAARIVSVIPDTPADKAGIQVGDLLVGADGVDLRGMQSESILSLIRGAVGTTVHIDVERNGAVMGFDIVRDAIIGTSVTSKIFEDSGEKLMYIRVYGFVKNTAEKFEEALKEADLAGIENLIIDVRDNGGGILDQAVEMANNFVPKDSIITTEDHKNEIFNKVYKGTKVVKSKYNTVVLINENSASASEVFAAALHENGAATLIGTRSYGKGTIQSINGLQTGGMIKYTSGFYLTPSGNNINGVGLVPDAYVENQLQPINEEEFGSFEYTRTYQVGDTGEEVRLAKEILKLFNIYQGEMNDVFDQDLYYAVYAFQTQAQIFPYGVLDLTTQLQLHNFLSKAKIEIDDQLKAGFAHFGMTMPSEEAAQ</sequence>
<organism evidence="8 9">
    <name type="scientific">Ructibacterium gallinarum</name>
    <dbReference type="NCBI Taxonomy" id="2779355"/>
    <lineage>
        <taxon>Bacteria</taxon>
        <taxon>Bacillati</taxon>
        <taxon>Bacillota</taxon>
        <taxon>Clostridia</taxon>
        <taxon>Eubacteriales</taxon>
        <taxon>Oscillospiraceae</taxon>
        <taxon>Ructibacterium</taxon>
    </lineage>
</organism>
<dbReference type="SUPFAM" id="SSF50156">
    <property type="entry name" value="PDZ domain-like"/>
    <property type="match status" value="1"/>
</dbReference>
<dbReference type="RefSeq" id="WP_226392499.1">
    <property type="nucleotide sequence ID" value="NZ_JADCKB010000009.1"/>
</dbReference>
<dbReference type="SUPFAM" id="SSF52096">
    <property type="entry name" value="ClpP/crotonase"/>
    <property type="match status" value="1"/>
</dbReference>
<dbReference type="EMBL" id="JADCKB010000009">
    <property type="protein sequence ID" value="MBE5039948.1"/>
    <property type="molecule type" value="Genomic_DNA"/>
</dbReference>
<dbReference type="Proteomes" id="UP000806542">
    <property type="component" value="Unassembled WGS sequence"/>
</dbReference>
<evidence type="ECO:0000256" key="2">
    <source>
        <dbReference type="ARBA" id="ARBA00022670"/>
    </source>
</evidence>
<dbReference type="GO" id="GO:0007165">
    <property type="term" value="P:signal transduction"/>
    <property type="evidence" value="ECO:0007669"/>
    <property type="project" value="TreeGrafter"/>
</dbReference>
<evidence type="ECO:0000256" key="5">
    <source>
        <dbReference type="RuleBase" id="RU004404"/>
    </source>
</evidence>
<evidence type="ECO:0000256" key="3">
    <source>
        <dbReference type="ARBA" id="ARBA00022801"/>
    </source>
</evidence>
<dbReference type="InterPro" id="IPR036034">
    <property type="entry name" value="PDZ_sf"/>
</dbReference>
<dbReference type="Gene3D" id="3.30.750.44">
    <property type="match status" value="1"/>
</dbReference>
<dbReference type="CDD" id="cd06782">
    <property type="entry name" value="cpPDZ_CPP-like"/>
    <property type="match status" value="1"/>
</dbReference>
<evidence type="ECO:0000256" key="4">
    <source>
        <dbReference type="ARBA" id="ARBA00022825"/>
    </source>
</evidence>
<keyword evidence="4 5" id="KW-0720">Serine protease</keyword>
<dbReference type="Gene3D" id="3.90.226.10">
    <property type="entry name" value="2-enoyl-CoA Hydratase, Chain A, domain 1"/>
    <property type="match status" value="1"/>
</dbReference>
<dbReference type="InterPro" id="IPR036366">
    <property type="entry name" value="PGBDSf"/>
</dbReference>
<reference evidence="8" key="1">
    <citation type="submission" date="2020-10" db="EMBL/GenBank/DDBJ databases">
        <title>ChiBAC.</title>
        <authorList>
            <person name="Zenner C."/>
            <person name="Hitch T.C.A."/>
            <person name="Clavel T."/>
        </authorList>
    </citation>
    <scope>NUCLEOTIDE SEQUENCE</scope>
    <source>
        <strain evidence="8">DSM 107454</strain>
    </source>
</reference>
<feature type="domain" description="PDZ" evidence="7">
    <location>
        <begin position="120"/>
        <end position="191"/>
    </location>
</feature>
<protein>
    <submittedName>
        <fullName evidence="8">S41 family peptidase</fullName>
    </submittedName>
</protein>
<dbReference type="Gene3D" id="1.10.101.10">
    <property type="entry name" value="PGBD-like superfamily/PGBD"/>
    <property type="match status" value="1"/>
</dbReference>
<gene>
    <name evidence="8" type="ORF">INF28_05660</name>
</gene>
<evidence type="ECO:0000256" key="1">
    <source>
        <dbReference type="ARBA" id="ARBA00009179"/>
    </source>
</evidence>
<keyword evidence="3 5" id="KW-0378">Hydrolase</keyword>
<dbReference type="SMART" id="SM00245">
    <property type="entry name" value="TSPc"/>
    <property type="match status" value="1"/>
</dbReference>
<dbReference type="GO" id="GO:0004175">
    <property type="term" value="F:endopeptidase activity"/>
    <property type="evidence" value="ECO:0007669"/>
    <property type="project" value="TreeGrafter"/>
</dbReference>
<comment type="caution">
    <text evidence="8">The sequence shown here is derived from an EMBL/GenBank/DDBJ whole genome shotgun (WGS) entry which is preliminary data.</text>
</comment>
<dbReference type="AlphaFoldDB" id="A0A9D5LXW0"/>
<dbReference type="GO" id="GO:0006508">
    <property type="term" value="P:proteolysis"/>
    <property type="evidence" value="ECO:0007669"/>
    <property type="project" value="UniProtKB-KW"/>
</dbReference>
<keyword evidence="2 5" id="KW-0645">Protease</keyword>
<evidence type="ECO:0000313" key="9">
    <source>
        <dbReference type="Proteomes" id="UP000806542"/>
    </source>
</evidence>
<dbReference type="PANTHER" id="PTHR32060:SF22">
    <property type="entry name" value="CARBOXYL-TERMINAL-PROCESSING PEPTIDASE 3, CHLOROPLASTIC"/>
    <property type="match status" value="1"/>
</dbReference>
<dbReference type="Pfam" id="PF03572">
    <property type="entry name" value="Peptidase_S41"/>
    <property type="match status" value="1"/>
</dbReference>
<keyword evidence="9" id="KW-1185">Reference proteome</keyword>
<evidence type="ECO:0000259" key="7">
    <source>
        <dbReference type="PROSITE" id="PS50106"/>
    </source>
</evidence>
<comment type="similarity">
    <text evidence="1 5">Belongs to the peptidase S41A family.</text>
</comment>